<dbReference type="AlphaFoldDB" id="A0A1I7V476"/>
<dbReference type="WBParaSite" id="Csp11.Scaffold630.g22225.t1">
    <property type="protein sequence ID" value="Csp11.Scaffold630.g22225.t1"/>
    <property type="gene ID" value="Csp11.Scaffold630.g22225"/>
</dbReference>
<sequence length="152" mass="16651">MGVGYNNSTQKYYWNDGNAIETLEPQPTVVKANGNTAWFLDEGSNTPGKRVLKVVDSTERGSEAQSNPISNITSLWLGVGYNECTNKYYWNDGNAIETLEPQPTVLNETGRTAWFFLEGPNTPGKRVLKTVDASPGGAPYVRGYVCGQPGRQ</sequence>
<reference evidence="2" key="1">
    <citation type="submission" date="2016-11" db="UniProtKB">
        <authorList>
            <consortium name="WormBaseParasite"/>
        </authorList>
    </citation>
    <scope>IDENTIFICATION</scope>
</reference>
<protein>
    <submittedName>
        <fullName evidence="2">C-type lectin domain-containing protein</fullName>
    </submittedName>
</protein>
<name>A0A1I7V476_9PELO</name>
<evidence type="ECO:0000313" key="2">
    <source>
        <dbReference type="WBParaSite" id="Csp11.Scaffold630.g22225.t1"/>
    </source>
</evidence>
<organism evidence="1 2">
    <name type="scientific">Caenorhabditis tropicalis</name>
    <dbReference type="NCBI Taxonomy" id="1561998"/>
    <lineage>
        <taxon>Eukaryota</taxon>
        <taxon>Metazoa</taxon>
        <taxon>Ecdysozoa</taxon>
        <taxon>Nematoda</taxon>
        <taxon>Chromadorea</taxon>
        <taxon>Rhabditida</taxon>
        <taxon>Rhabditina</taxon>
        <taxon>Rhabditomorpha</taxon>
        <taxon>Rhabditoidea</taxon>
        <taxon>Rhabditidae</taxon>
        <taxon>Peloderinae</taxon>
        <taxon>Caenorhabditis</taxon>
    </lineage>
</organism>
<evidence type="ECO:0000313" key="1">
    <source>
        <dbReference type="Proteomes" id="UP000095282"/>
    </source>
</evidence>
<dbReference type="Proteomes" id="UP000095282">
    <property type="component" value="Unplaced"/>
</dbReference>
<proteinExistence type="predicted"/>
<accession>A0A1I7V476</accession>
<keyword evidence="1" id="KW-1185">Reference proteome</keyword>